<dbReference type="EMBL" id="JACGWM010000239">
    <property type="protein sequence ID" value="KAL0310257.1"/>
    <property type="molecule type" value="Genomic_DNA"/>
</dbReference>
<reference evidence="1" key="2">
    <citation type="journal article" date="2024" name="Plant">
        <title>Genomic evolution and insights into agronomic trait innovations of Sesamum species.</title>
        <authorList>
            <person name="Miao H."/>
            <person name="Wang L."/>
            <person name="Qu L."/>
            <person name="Liu H."/>
            <person name="Sun Y."/>
            <person name="Le M."/>
            <person name="Wang Q."/>
            <person name="Wei S."/>
            <person name="Zheng Y."/>
            <person name="Lin W."/>
            <person name="Duan Y."/>
            <person name="Cao H."/>
            <person name="Xiong S."/>
            <person name="Wang X."/>
            <person name="Wei L."/>
            <person name="Li C."/>
            <person name="Ma Q."/>
            <person name="Ju M."/>
            <person name="Zhao R."/>
            <person name="Li G."/>
            <person name="Mu C."/>
            <person name="Tian Q."/>
            <person name="Mei H."/>
            <person name="Zhang T."/>
            <person name="Gao T."/>
            <person name="Zhang H."/>
        </authorList>
    </citation>
    <scope>NUCLEOTIDE SEQUENCE</scope>
    <source>
        <tissue evidence="1">Leaf</tissue>
    </source>
</reference>
<name>A0AAW2KUD0_9LAMI</name>
<comment type="caution">
    <text evidence="1">The sequence shown here is derived from an EMBL/GenBank/DDBJ whole genome shotgun (WGS) entry which is preliminary data.</text>
</comment>
<gene>
    <name evidence="1" type="ORF">Scaly_2946000</name>
</gene>
<dbReference type="AlphaFoldDB" id="A0AAW2KUD0"/>
<evidence type="ECO:0000313" key="1">
    <source>
        <dbReference type="EMBL" id="KAL0310257.1"/>
    </source>
</evidence>
<organism evidence="1">
    <name type="scientific">Sesamum calycinum</name>
    <dbReference type="NCBI Taxonomy" id="2727403"/>
    <lineage>
        <taxon>Eukaryota</taxon>
        <taxon>Viridiplantae</taxon>
        <taxon>Streptophyta</taxon>
        <taxon>Embryophyta</taxon>
        <taxon>Tracheophyta</taxon>
        <taxon>Spermatophyta</taxon>
        <taxon>Magnoliopsida</taxon>
        <taxon>eudicotyledons</taxon>
        <taxon>Gunneridae</taxon>
        <taxon>Pentapetalae</taxon>
        <taxon>asterids</taxon>
        <taxon>lamiids</taxon>
        <taxon>Lamiales</taxon>
        <taxon>Pedaliaceae</taxon>
        <taxon>Sesamum</taxon>
    </lineage>
</organism>
<reference evidence="1" key="1">
    <citation type="submission" date="2020-06" db="EMBL/GenBank/DDBJ databases">
        <authorList>
            <person name="Li T."/>
            <person name="Hu X."/>
            <person name="Zhang T."/>
            <person name="Song X."/>
            <person name="Zhang H."/>
            <person name="Dai N."/>
            <person name="Sheng W."/>
            <person name="Hou X."/>
            <person name="Wei L."/>
        </authorList>
    </citation>
    <scope>NUCLEOTIDE SEQUENCE</scope>
    <source>
        <strain evidence="1">KEN8</strain>
        <tissue evidence="1">Leaf</tissue>
    </source>
</reference>
<accession>A0AAW2KUD0</accession>
<protein>
    <submittedName>
        <fullName evidence="1">Uncharacterized protein</fullName>
    </submittedName>
</protein>
<proteinExistence type="predicted"/>
<sequence>MAELEKMRMDFHRDLEFQKRQILERAQAEIEKIRRGEDDDNEASAENLDCRVFSSYHKNYYSQTVEDYCALVSSAIDMILLFSVHIRKTDAYKV</sequence>